<keyword evidence="2" id="KW-0479">Metal-binding</keyword>
<protein>
    <recommendedName>
        <fullName evidence="8">Zn(2)-C6 fungal-type domain-containing protein</fullName>
    </recommendedName>
</protein>
<gene>
    <name evidence="9" type="ORF">IL334_007423</name>
</gene>
<feature type="region of interest" description="Disordered" evidence="6">
    <location>
        <begin position="1"/>
        <end position="24"/>
    </location>
</feature>
<evidence type="ECO:0000313" key="9">
    <source>
        <dbReference type="EMBL" id="WRT70425.1"/>
    </source>
</evidence>
<feature type="compositionally biased region" description="Low complexity" evidence="6">
    <location>
        <begin position="1"/>
        <end position="14"/>
    </location>
</feature>
<dbReference type="PROSITE" id="PS50048">
    <property type="entry name" value="ZN2_CY6_FUNGAL_2"/>
    <property type="match status" value="1"/>
</dbReference>
<dbReference type="CDD" id="cd00067">
    <property type="entry name" value="GAL4"/>
    <property type="match status" value="1"/>
</dbReference>
<evidence type="ECO:0000256" key="7">
    <source>
        <dbReference type="SAM" id="Phobius"/>
    </source>
</evidence>
<dbReference type="InterPro" id="IPR007219">
    <property type="entry name" value="XnlR_reg_dom"/>
</dbReference>
<keyword evidence="5" id="KW-0539">Nucleus</keyword>
<dbReference type="Pfam" id="PF04082">
    <property type="entry name" value="Fungal_trans"/>
    <property type="match status" value="1"/>
</dbReference>
<sequence>MSSPSISVSPHSQPGPSAKKRASKACTRCRRYRTKCVPLRPNTVGEPPCVSCQASGIEHECAFLPRGQSALDRSHRRRVLREEAVERTQRHPSRSRSPRRHHLPISPITSPSPASRRNVEPSFTHDLPPSSEVVEAIRNYVSSYFQLGFLHKALFVERYTSHPNSISDFLLLAICSIAAPFTPTLVARYGGKKTATDFFLARADEILGREMIQPSLERAQAFLLLGVAEWGQGNGPKAWMLIGTAVRMAGFLGLHREITYQLPVNPSAEAVIESEVARRTFWAITCHENLLAGQSRPMQISLAEVDVLLPCEESEFNFGIQPKTRASIAGTLSTSSDPFDPPLHSDKSLFASLGSGRFENVPWSSASQSLLTALQDFESSLPLRHRFSVTNLRGMMVEGLDLAFLSITLITRLSNIVIRRLYLPSMAAAIDPEGTGESAFESRHFWQQMADDMISNSEQLLSQVETFFSMRSVHLGFPPIMVFGVYMCGNVFSYLRKWPERKRCVDILAQLADSWPLASRWHTALESAASRPVRQTGYTRIRTAVRDERTLDDELADIYGHTAPSIVGSSPGDPHRLTSITVPLGPGSNTSTSGIQSSQGFGSNPNLLGQVDFLNFHGNISANSSQMPPIDASANFFMDTFGDDLSAFLQSAVPVGDGNDFDGLGQMLFGESNIS</sequence>
<dbReference type="SMART" id="SM00906">
    <property type="entry name" value="Fungal_trans"/>
    <property type="match status" value="1"/>
</dbReference>
<feature type="compositionally biased region" description="Basic and acidic residues" evidence="6">
    <location>
        <begin position="80"/>
        <end position="89"/>
    </location>
</feature>
<feature type="region of interest" description="Disordered" evidence="6">
    <location>
        <begin position="72"/>
        <end position="125"/>
    </location>
</feature>
<keyword evidence="7" id="KW-0472">Membrane</keyword>
<evidence type="ECO:0000256" key="5">
    <source>
        <dbReference type="ARBA" id="ARBA00023242"/>
    </source>
</evidence>
<dbReference type="PROSITE" id="PS00463">
    <property type="entry name" value="ZN2_CY6_FUNGAL_1"/>
    <property type="match status" value="1"/>
</dbReference>
<keyword evidence="4" id="KW-0804">Transcription</keyword>
<dbReference type="PANTHER" id="PTHR47338">
    <property type="entry name" value="ZN(II)2CYS6 TRANSCRIPTION FACTOR (EUROFUNG)-RELATED"/>
    <property type="match status" value="1"/>
</dbReference>
<feature type="domain" description="Zn(2)-C6 fungal-type" evidence="8">
    <location>
        <begin position="25"/>
        <end position="63"/>
    </location>
</feature>
<dbReference type="SUPFAM" id="SSF57701">
    <property type="entry name" value="Zn2/Cys6 DNA-binding domain"/>
    <property type="match status" value="1"/>
</dbReference>
<proteinExistence type="predicted"/>
<feature type="transmembrane region" description="Helical" evidence="7">
    <location>
        <begin position="475"/>
        <end position="495"/>
    </location>
</feature>
<evidence type="ECO:0000259" key="8">
    <source>
        <dbReference type="PROSITE" id="PS50048"/>
    </source>
</evidence>
<dbReference type="InterPro" id="IPR036864">
    <property type="entry name" value="Zn2-C6_fun-type_DNA-bd_sf"/>
</dbReference>
<evidence type="ECO:0000256" key="2">
    <source>
        <dbReference type="ARBA" id="ARBA00022723"/>
    </source>
</evidence>
<comment type="subcellular location">
    <subcellularLocation>
        <location evidence="1">Nucleus</location>
    </subcellularLocation>
</comment>
<dbReference type="InterPro" id="IPR001138">
    <property type="entry name" value="Zn2Cys6_DnaBD"/>
</dbReference>
<dbReference type="EMBL" id="CP141890">
    <property type="protein sequence ID" value="WRT70425.1"/>
    <property type="molecule type" value="Genomic_DNA"/>
</dbReference>
<evidence type="ECO:0000256" key="4">
    <source>
        <dbReference type="ARBA" id="ARBA00023163"/>
    </source>
</evidence>
<dbReference type="PANTHER" id="PTHR47338:SF5">
    <property type="entry name" value="ZN(II)2CYS6 TRANSCRIPTION FACTOR (EUROFUNG)"/>
    <property type="match status" value="1"/>
</dbReference>
<dbReference type="Proteomes" id="UP001329825">
    <property type="component" value="Chromosome 10"/>
</dbReference>
<feature type="compositionally biased region" description="Basic residues" evidence="6">
    <location>
        <begin position="90"/>
        <end position="103"/>
    </location>
</feature>
<evidence type="ECO:0000256" key="1">
    <source>
        <dbReference type="ARBA" id="ARBA00004123"/>
    </source>
</evidence>
<dbReference type="SMART" id="SM00066">
    <property type="entry name" value="GAL4"/>
    <property type="match status" value="1"/>
</dbReference>
<dbReference type="InterPro" id="IPR050815">
    <property type="entry name" value="TF_fung"/>
</dbReference>
<keyword evidence="7" id="KW-0812">Transmembrane</keyword>
<accession>A0ABZ1D949</accession>
<organism evidence="9 10">
    <name type="scientific">Kwoniella shivajii</name>
    <dbReference type="NCBI Taxonomy" id="564305"/>
    <lineage>
        <taxon>Eukaryota</taxon>
        <taxon>Fungi</taxon>
        <taxon>Dikarya</taxon>
        <taxon>Basidiomycota</taxon>
        <taxon>Agaricomycotina</taxon>
        <taxon>Tremellomycetes</taxon>
        <taxon>Tremellales</taxon>
        <taxon>Cryptococcaceae</taxon>
        <taxon>Kwoniella</taxon>
    </lineage>
</organism>
<dbReference type="RefSeq" id="XP_062795164.1">
    <property type="nucleotide sequence ID" value="XM_062939113.1"/>
</dbReference>
<name>A0ABZ1D949_9TREE</name>
<evidence type="ECO:0000256" key="3">
    <source>
        <dbReference type="ARBA" id="ARBA00023015"/>
    </source>
</evidence>
<keyword evidence="3" id="KW-0805">Transcription regulation</keyword>
<evidence type="ECO:0000313" key="10">
    <source>
        <dbReference type="Proteomes" id="UP001329825"/>
    </source>
</evidence>
<keyword evidence="7" id="KW-1133">Transmembrane helix</keyword>
<feature type="compositionally biased region" description="Low complexity" evidence="6">
    <location>
        <begin position="104"/>
        <end position="115"/>
    </location>
</feature>
<reference evidence="9 10" key="1">
    <citation type="submission" date="2024-01" db="EMBL/GenBank/DDBJ databases">
        <title>Comparative genomics of Cryptococcus and Kwoniella reveals pathogenesis evolution and contrasting modes of karyotype evolution via chromosome fusion or intercentromeric recombination.</title>
        <authorList>
            <person name="Coelho M.A."/>
            <person name="David-Palma M."/>
            <person name="Shea T."/>
            <person name="Bowers K."/>
            <person name="McGinley-Smith S."/>
            <person name="Mohammad A.W."/>
            <person name="Gnirke A."/>
            <person name="Yurkov A.M."/>
            <person name="Nowrousian M."/>
            <person name="Sun S."/>
            <person name="Cuomo C.A."/>
            <person name="Heitman J."/>
        </authorList>
    </citation>
    <scope>NUCLEOTIDE SEQUENCE [LARGE SCALE GENOMIC DNA]</scope>
    <source>
        <strain evidence="9">CBS 11374</strain>
    </source>
</reference>
<dbReference type="GeneID" id="87959553"/>
<keyword evidence="10" id="KW-1185">Reference proteome</keyword>
<dbReference type="CDD" id="cd12148">
    <property type="entry name" value="fungal_TF_MHR"/>
    <property type="match status" value="1"/>
</dbReference>
<evidence type="ECO:0000256" key="6">
    <source>
        <dbReference type="SAM" id="MobiDB-lite"/>
    </source>
</evidence>